<gene>
    <name evidence="1" type="ORF">FOB44_08595</name>
</gene>
<keyword evidence="2" id="KW-1185">Reference proteome</keyword>
<reference evidence="1 2" key="1">
    <citation type="submission" date="2019-09" db="EMBL/GenBank/DDBJ databases">
        <title>FDA dAtabase for Regulatory Grade micrObial Sequences (FDA-ARGOS): Supporting development and validation of Infectious Disease Dx tests.</title>
        <authorList>
            <person name="Sciortino C."/>
            <person name="Tallon L."/>
            <person name="Sadzewicz L."/>
            <person name="Vavikolanu K."/>
            <person name="Mehta A."/>
            <person name="Aluvathingal J."/>
            <person name="Nadendla S."/>
            <person name="Nandy P."/>
            <person name="Geyer C."/>
            <person name="Yan Y."/>
            <person name="Sichtig H."/>
        </authorList>
    </citation>
    <scope>NUCLEOTIDE SEQUENCE [LARGE SCALE GENOMIC DNA]</scope>
    <source>
        <strain evidence="1 2">FDAARGOS_636</strain>
    </source>
</reference>
<protein>
    <submittedName>
        <fullName evidence="1">Uncharacterized protein</fullName>
    </submittedName>
</protein>
<dbReference type="RefSeq" id="WP_168237192.1">
    <property type="nucleotide sequence ID" value="NZ_CP050995.1"/>
</dbReference>
<sequence>MKIFQQRFTNNIKSIKIKISPFSIKTQDKEIIVKQTTPPAEPACMVNKTGRLTM</sequence>
<accession>A0ABX6KMU1</accession>
<evidence type="ECO:0000313" key="1">
    <source>
        <dbReference type="EMBL" id="QIY89119.1"/>
    </source>
</evidence>
<name>A0ABX6KMU1_CHRGL</name>
<dbReference type="Proteomes" id="UP000501570">
    <property type="component" value="Chromosome"/>
</dbReference>
<evidence type="ECO:0000313" key="2">
    <source>
        <dbReference type="Proteomes" id="UP000501570"/>
    </source>
</evidence>
<organism evidence="1 2">
    <name type="scientific">Chryseobacterium gallinarum</name>
    <dbReference type="NCBI Taxonomy" id="1324352"/>
    <lineage>
        <taxon>Bacteria</taxon>
        <taxon>Pseudomonadati</taxon>
        <taxon>Bacteroidota</taxon>
        <taxon>Flavobacteriia</taxon>
        <taxon>Flavobacteriales</taxon>
        <taxon>Weeksellaceae</taxon>
        <taxon>Chryseobacterium group</taxon>
        <taxon>Chryseobacterium</taxon>
    </lineage>
</organism>
<dbReference type="EMBL" id="CP050995">
    <property type="protein sequence ID" value="QIY89119.1"/>
    <property type="molecule type" value="Genomic_DNA"/>
</dbReference>
<proteinExistence type="predicted"/>